<dbReference type="Proteomes" id="UP001596422">
    <property type="component" value="Unassembled WGS sequence"/>
</dbReference>
<keyword evidence="5" id="KW-1185">Reference proteome</keyword>
<dbReference type="PANTHER" id="PTHR43684:SF1">
    <property type="entry name" value="ENOYL-COA DELTA ISOMERASE 2"/>
    <property type="match status" value="1"/>
</dbReference>
<accession>A0ABW2A1N2</accession>
<dbReference type="Gene3D" id="3.90.226.10">
    <property type="entry name" value="2-enoyl-CoA Hydratase, Chain A, domain 1"/>
    <property type="match status" value="1"/>
</dbReference>
<name>A0ABW2A1N2_9GAMM</name>
<gene>
    <name evidence="4" type="ORF">ACFQDL_15770</name>
</gene>
<protein>
    <submittedName>
        <fullName evidence="4">Enoyl-CoA hydratase-related protein</fullName>
    </submittedName>
</protein>
<keyword evidence="2" id="KW-0576">Peroxisome</keyword>
<proteinExistence type="predicted"/>
<dbReference type="CDD" id="cd06558">
    <property type="entry name" value="crotonase-like"/>
    <property type="match status" value="1"/>
</dbReference>
<evidence type="ECO:0000256" key="3">
    <source>
        <dbReference type="ARBA" id="ARBA00023235"/>
    </source>
</evidence>
<evidence type="ECO:0000313" key="4">
    <source>
        <dbReference type="EMBL" id="MFC6671367.1"/>
    </source>
</evidence>
<evidence type="ECO:0000256" key="1">
    <source>
        <dbReference type="ARBA" id="ARBA00004275"/>
    </source>
</evidence>
<comment type="subcellular location">
    <subcellularLocation>
        <location evidence="1">Peroxisome</location>
    </subcellularLocation>
</comment>
<dbReference type="Pfam" id="PF00378">
    <property type="entry name" value="ECH_1"/>
    <property type="match status" value="1"/>
</dbReference>
<reference evidence="5" key="1">
    <citation type="journal article" date="2019" name="Int. J. Syst. Evol. Microbiol.">
        <title>The Global Catalogue of Microorganisms (GCM) 10K type strain sequencing project: providing services to taxonomists for standard genome sequencing and annotation.</title>
        <authorList>
            <consortium name="The Broad Institute Genomics Platform"/>
            <consortium name="The Broad Institute Genome Sequencing Center for Infectious Disease"/>
            <person name="Wu L."/>
            <person name="Ma J."/>
        </authorList>
    </citation>
    <scope>NUCLEOTIDE SEQUENCE [LARGE SCALE GENOMIC DNA]</scope>
    <source>
        <strain evidence="5">NBRC 111756</strain>
    </source>
</reference>
<dbReference type="InterPro" id="IPR051053">
    <property type="entry name" value="ECH/Chromodomain_protein"/>
</dbReference>
<evidence type="ECO:0000313" key="5">
    <source>
        <dbReference type="Proteomes" id="UP001596422"/>
    </source>
</evidence>
<organism evidence="4 5">
    <name type="scientific">Marinobacterium aestuariivivens</name>
    <dbReference type="NCBI Taxonomy" id="1698799"/>
    <lineage>
        <taxon>Bacteria</taxon>
        <taxon>Pseudomonadati</taxon>
        <taxon>Pseudomonadota</taxon>
        <taxon>Gammaproteobacteria</taxon>
        <taxon>Oceanospirillales</taxon>
        <taxon>Oceanospirillaceae</taxon>
        <taxon>Marinobacterium</taxon>
    </lineage>
</organism>
<dbReference type="InterPro" id="IPR001753">
    <property type="entry name" value="Enoyl-CoA_hydra/iso"/>
</dbReference>
<evidence type="ECO:0000256" key="2">
    <source>
        <dbReference type="ARBA" id="ARBA00023140"/>
    </source>
</evidence>
<sequence>MSELLTQRYDNGVLGLTLNRPEKKNALNRAMYLSLTELLQQADRDSGIRVVVLSGAGDSFCAGNDLADFIASGGDAENARVPLRLLQTLAAFSKPLIASAQGHAVGIGTTLLLHCDLVYGAEDLRLQLPFARLGLVPEGGSSLLLPQLAGHRQAFELLVLGEPFDAVRGREIGLVNEVLPGEKLQSRSLEQAQTLASLSSEAVRQSKQMLRAHQQDLLQQVLVEEVDAFRERLASEEARSALESALRRS</sequence>
<dbReference type="SUPFAM" id="SSF52096">
    <property type="entry name" value="ClpP/crotonase"/>
    <property type="match status" value="1"/>
</dbReference>
<dbReference type="RefSeq" id="WP_379909880.1">
    <property type="nucleotide sequence ID" value="NZ_JBHSWE010000001.1"/>
</dbReference>
<comment type="caution">
    <text evidence="4">The sequence shown here is derived from an EMBL/GenBank/DDBJ whole genome shotgun (WGS) entry which is preliminary data.</text>
</comment>
<dbReference type="EMBL" id="JBHSWE010000001">
    <property type="protein sequence ID" value="MFC6671367.1"/>
    <property type="molecule type" value="Genomic_DNA"/>
</dbReference>
<keyword evidence="3" id="KW-0413">Isomerase</keyword>
<dbReference type="PANTHER" id="PTHR43684">
    <property type="match status" value="1"/>
</dbReference>
<dbReference type="InterPro" id="IPR029045">
    <property type="entry name" value="ClpP/crotonase-like_dom_sf"/>
</dbReference>